<evidence type="ECO:0000313" key="2">
    <source>
        <dbReference type="EMBL" id="MCL7030159.1"/>
    </source>
</evidence>
<dbReference type="EMBL" id="JAJJMA010098235">
    <property type="protein sequence ID" value="MCL7030159.1"/>
    <property type="molecule type" value="Genomic_DNA"/>
</dbReference>
<organism evidence="2 3">
    <name type="scientific">Papaver nudicaule</name>
    <name type="common">Iceland poppy</name>
    <dbReference type="NCBI Taxonomy" id="74823"/>
    <lineage>
        <taxon>Eukaryota</taxon>
        <taxon>Viridiplantae</taxon>
        <taxon>Streptophyta</taxon>
        <taxon>Embryophyta</taxon>
        <taxon>Tracheophyta</taxon>
        <taxon>Spermatophyta</taxon>
        <taxon>Magnoliopsida</taxon>
        <taxon>Ranunculales</taxon>
        <taxon>Papaveraceae</taxon>
        <taxon>Papaveroideae</taxon>
        <taxon>Papaver</taxon>
    </lineage>
</organism>
<comment type="caution">
    <text evidence="2">The sequence shown here is derived from an EMBL/GenBank/DDBJ whole genome shotgun (WGS) entry which is preliminary data.</text>
</comment>
<sequence>MNQQLADVVAVDFEPECDDLMDEGETPPQPKLKSAITGSGEGGPPSASKKTKGRRLRDETKVERSNRFSSKNFDSLDSEGGPGAQR</sequence>
<feature type="non-terminal residue" evidence="2">
    <location>
        <position position="86"/>
    </location>
</feature>
<dbReference type="AlphaFoldDB" id="A0AA41RZM1"/>
<feature type="compositionally biased region" description="Basic and acidic residues" evidence="1">
    <location>
        <begin position="56"/>
        <end position="66"/>
    </location>
</feature>
<accession>A0AA41RZM1</accession>
<protein>
    <submittedName>
        <fullName evidence="2">Uncharacterized protein</fullName>
    </submittedName>
</protein>
<keyword evidence="3" id="KW-1185">Reference proteome</keyword>
<evidence type="ECO:0000313" key="3">
    <source>
        <dbReference type="Proteomes" id="UP001177140"/>
    </source>
</evidence>
<feature type="compositionally biased region" description="Acidic residues" evidence="1">
    <location>
        <begin position="13"/>
        <end position="25"/>
    </location>
</feature>
<reference evidence="2" key="1">
    <citation type="submission" date="2022-03" db="EMBL/GenBank/DDBJ databases">
        <title>A functionally conserved STORR gene fusion in Papaver species that diverged 16.8 million years ago.</title>
        <authorList>
            <person name="Catania T."/>
        </authorList>
    </citation>
    <scope>NUCLEOTIDE SEQUENCE</scope>
    <source>
        <strain evidence="2">S-191538</strain>
    </source>
</reference>
<feature type="region of interest" description="Disordered" evidence="1">
    <location>
        <begin position="1"/>
        <end position="86"/>
    </location>
</feature>
<proteinExistence type="predicted"/>
<dbReference type="Proteomes" id="UP001177140">
    <property type="component" value="Unassembled WGS sequence"/>
</dbReference>
<name>A0AA41RZM1_PAPNU</name>
<evidence type="ECO:0000256" key="1">
    <source>
        <dbReference type="SAM" id="MobiDB-lite"/>
    </source>
</evidence>
<gene>
    <name evidence="2" type="ORF">MKW94_000362</name>
</gene>